<evidence type="ECO:0000313" key="2">
    <source>
        <dbReference type="Proteomes" id="UP000595213"/>
    </source>
</evidence>
<proteinExistence type="predicted"/>
<protein>
    <submittedName>
        <fullName evidence="1">Uncharacterized protein</fullName>
    </submittedName>
</protein>
<organism evidence="1 2">
    <name type="scientific">Bacillus phage Thornton</name>
    <dbReference type="NCBI Taxonomy" id="2795746"/>
    <lineage>
        <taxon>Viruses</taxon>
        <taxon>Duplodnaviria</taxon>
        <taxon>Heunggongvirae</taxon>
        <taxon>Uroviricota</taxon>
        <taxon>Caudoviricetes</taxon>
        <taxon>Salasmaviridae</taxon>
        <taxon>Northropvirinae</taxon>
        <taxon>Claudivirus</taxon>
        <taxon>Claudivirus thornton</taxon>
    </lineage>
</organism>
<sequence length="52" mass="6317">MILELLEEYEHQKNKMNESIKGGYLYSAKTYLECMITIKETLEKQYNYYIKS</sequence>
<reference evidence="1 2" key="1">
    <citation type="submission" date="2020-12" db="EMBL/GenBank/DDBJ databases">
        <authorList>
            <person name="Ismail A."/>
            <person name="Veeramachaneni S."/>
            <person name="Freeman H."/>
            <person name="Crow L."/>
            <person name="Johnson A."/>
        </authorList>
    </citation>
    <scope>NUCLEOTIDE SEQUENCE [LARGE SCALE GENOMIC DNA]</scope>
</reference>
<keyword evidence="2" id="KW-1185">Reference proteome</keyword>
<name>A0A7T7GT62_9CAUD</name>
<dbReference type="EMBL" id="MW348917">
    <property type="protein sequence ID" value="QQM15010.1"/>
    <property type="molecule type" value="Genomic_DNA"/>
</dbReference>
<evidence type="ECO:0000313" key="1">
    <source>
        <dbReference type="EMBL" id="QQM15010.1"/>
    </source>
</evidence>
<gene>
    <name evidence="1" type="ORF">THORNTON_19</name>
</gene>
<accession>A0A7T7GT62</accession>
<dbReference type="Proteomes" id="UP000595213">
    <property type="component" value="Segment"/>
</dbReference>